<gene>
    <name evidence="1" type="ORF">Micbo1qcDRAFT_157588</name>
</gene>
<organism evidence="1 2">
    <name type="scientific">Microdochium bolleyi</name>
    <dbReference type="NCBI Taxonomy" id="196109"/>
    <lineage>
        <taxon>Eukaryota</taxon>
        <taxon>Fungi</taxon>
        <taxon>Dikarya</taxon>
        <taxon>Ascomycota</taxon>
        <taxon>Pezizomycotina</taxon>
        <taxon>Sordariomycetes</taxon>
        <taxon>Xylariomycetidae</taxon>
        <taxon>Xylariales</taxon>
        <taxon>Microdochiaceae</taxon>
        <taxon>Microdochium</taxon>
    </lineage>
</organism>
<dbReference type="OrthoDB" id="3251668at2759"/>
<reference evidence="2" key="1">
    <citation type="submission" date="2016-02" db="EMBL/GenBank/DDBJ databases">
        <title>Draft genome sequence of Microdochium bolleyi, a fungal endophyte of beachgrass.</title>
        <authorList>
            <consortium name="DOE Joint Genome Institute"/>
            <person name="David A.S."/>
            <person name="May G."/>
            <person name="Haridas S."/>
            <person name="Lim J."/>
            <person name="Wang M."/>
            <person name="Labutti K."/>
            <person name="Lipzen A."/>
            <person name="Barry K."/>
            <person name="Grigoriev I.V."/>
        </authorList>
    </citation>
    <scope>NUCLEOTIDE SEQUENCE [LARGE SCALE GENOMIC DNA]</scope>
    <source>
        <strain evidence="2">J235TASD1</strain>
    </source>
</reference>
<feature type="non-terminal residue" evidence="1">
    <location>
        <position position="67"/>
    </location>
</feature>
<dbReference type="AlphaFoldDB" id="A0A136JEL4"/>
<dbReference type="EMBL" id="KQ964246">
    <property type="protein sequence ID" value="KXJ95590.1"/>
    <property type="molecule type" value="Genomic_DNA"/>
</dbReference>
<evidence type="ECO:0000313" key="2">
    <source>
        <dbReference type="Proteomes" id="UP000070501"/>
    </source>
</evidence>
<protein>
    <submittedName>
        <fullName evidence="1">Uncharacterized protein</fullName>
    </submittedName>
</protein>
<accession>A0A136JEL4</accession>
<evidence type="ECO:0000313" key="1">
    <source>
        <dbReference type="EMBL" id="KXJ95590.1"/>
    </source>
</evidence>
<keyword evidence="2" id="KW-1185">Reference proteome</keyword>
<dbReference type="Proteomes" id="UP000070501">
    <property type="component" value="Unassembled WGS sequence"/>
</dbReference>
<proteinExistence type="predicted"/>
<dbReference type="STRING" id="196109.A0A136JEL4"/>
<name>A0A136JEL4_9PEZI</name>
<dbReference type="InParanoid" id="A0A136JEL4"/>
<sequence>MQAWTRATAKTTGKTAIGEWSGPGGLDSVNALRPAFDCRGTLSIAFSKASRSIVVKYEHSPLHKTVS</sequence>